<proteinExistence type="predicted"/>
<keyword evidence="4 9" id="KW-1133">Transmembrane helix</keyword>
<gene>
    <name evidence="10" type="ORF">KUF71_001702</name>
</gene>
<dbReference type="EMBL" id="JAHWGI010001134">
    <property type="protein sequence ID" value="KAK3923043.1"/>
    <property type="molecule type" value="Genomic_DNA"/>
</dbReference>
<sequence length="706" mass="75796">MRQNDDSERHQVPLRSVAAVLTVLAALTAAGYGCSALRPPTGQTDADSLPSGVEIFSNAARQAFGPQHRCVAVLLTDHLRDAPVSALLQELWLPVVVLGPQGYRRPSDWLCSALLVLAAGNPNEALASLAGRANCAVLVVLLEDPVEDPTEDGADIGNVPQVAEPAQQAFFCGASSVSLASGRRWLLSEAYLAPPRTWRRVQDGDSVWGAAAAAARRVDLQGRTLRVATFHQPPLMYIDNPDDPAGVSGTEWAVLRLLAQHLNFSLSLVKLPDGDPWGHPDGEGSWRGGTLGALVSGRADLVPGVWFQLDQARVADFAHSTRLSCMTFMAPRPRFLFASGNAVFRPLQPAVWMYWGLAISAAAVSGRALHAATRRVFAAVSHGHLLQREPRPWRGRGRPGPGPHALLEIPPPPPPAPAPLPPPAEHFSSLSRGLLVLLGGAVTTYIPRSSASLGPHRHLVAWWVVFAMLMTTAYSSGLMTQLTLRRTEAAVDSAADIVRHGLTWASTFAPNVNVLLNLENEAERLLAAGLRLVEPAHWEAAVASGRHVVQGQRLGRAYFYWPGGDLSTATLRRLRVMRSCLARYPTAVALARGSPLRGPFDATLLRLVQAGLVARWQNLVLSTRGRPPVFALLADEVRTDGPQPLQLVQLRGAFRALGAGLALAGLVFVVELISRGRGRRPPVPTPVLHAGDDYARGYGLRGGYTT</sequence>
<feature type="compositionally biased region" description="Pro residues" evidence="8">
    <location>
        <begin position="409"/>
        <end position="423"/>
    </location>
</feature>
<evidence type="ECO:0000256" key="4">
    <source>
        <dbReference type="ARBA" id="ARBA00022989"/>
    </source>
</evidence>
<name>A0AAE1LKG7_9NEOP</name>
<dbReference type="PANTHER" id="PTHR42643:SF24">
    <property type="entry name" value="IONOTROPIC RECEPTOR 60A"/>
    <property type="match status" value="1"/>
</dbReference>
<dbReference type="Gene3D" id="1.10.287.70">
    <property type="match status" value="1"/>
</dbReference>
<keyword evidence="2" id="KW-1003">Cell membrane</keyword>
<dbReference type="GO" id="GO:0005886">
    <property type="term" value="C:plasma membrane"/>
    <property type="evidence" value="ECO:0007669"/>
    <property type="project" value="UniProtKB-SubCell"/>
</dbReference>
<dbReference type="SUPFAM" id="SSF53850">
    <property type="entry name" value="Periplasmic binding protein-like II"/>
    <property type="match status" value="1"/>
</dbReference>
<comment type="subcellular location">
    <subcellularLocation>
        <location evidence="1">Cell membrane</location>
        <topology evidence="1">Multi-pass membrane protein</topology>
    </subcellularLocation>
</comment>
<keyword evidence="3 9" id="KW-0812">Transmembrane</keyword>
<evidence type="ECO:0000256" key="1">
    <source>
        <dbReference type="ARBA" id="ARBA00004651"/>
    </source>
</evidence>
<reference evidence="10" key="1">
    <citation type="submission" date="2021-07" db="EMBL/GenBank/DDBJ databases">
        <authorList>
            <person name="Catto M.A."/>
            <person name="Jacobson A."/>
            <person name="Kennedy G."/>
            <person name="Labadie P."/>
            <person name="Hunt B.G."/>
            <person name="Srinivasan R."/>
        </authorList>
    </citation>
    <scope>NUCLEOTIDE SEQUENCE</scope>
    <source>
        <strain evidence="10">PL_HMW_Pooled</strain>
        <tissue evidence="10">Head</tissue>
    </source>
</reference>
<reference evidence="10" key="2">
    <citation type="journal article" date="2023" name="BMC Genomics">
        <title>Pest status, molecular evolution, and epigenetic factors derived from the genome assembly of Frankliniella fusca, a thysanopteran phytovirus vector.</title>
        <authorList>
            <person name="Catto M.A."/>
            <person name="Labadie P.E."/>
            <person name="Jacobson A.L."/>
            <person name="Kennedy G.G."/>
            <person name="Srinivasan R."/>
            <person name="Hunt B.G."/>
        </authorList>
    </citation>
    <scope>NUCLEOTIDE SEQUENCE</scope>
    <source>
        <strain evidence="10">PL_HMW_Pooled</strain>
    </source>
</reference>
<evidence type="ECO:0000256" key="3">
    <source>
        <dbReference type="ARBA" id="ARBA00022692"/>
    </source>
</evidence>
<evidence type="ECO:0000256" key="2">
    <source>
        <dbReference type="ARBA" id="ARBA00022475"/>
    </source>
</evidence>
<evidence type="ECO:0000256" key="9">
    <source>
        <dbReference type="SAM" id="Phobius"/>
    </source>
</evidence>
<keyword evidence="7" id="KW-0325">Glycoprotein</keyword>
<feature type="transmembrane region" description="Helical" evidence="9">
    <location>
        <begin position="12"/>
        <end position="33"/>
    </location>
</feature>
<organism evidence="10 11">
    <name type="scientific">Frankliniella fusca</name>
    <dbReference type="NCBI Taxonomy" id="407009"/>
    <lineage>
        <taxon>Eukaryota</taxon>
        <taxon>Metazoa</taxon>
        <taxon>Ecdysozoa</taxon>
        <taxon>Arthropoda</taxon>
        <taxon>Hexapoda</taxon>
        <taxon>Insecta</taxon>
        <taxon>Pterygota</taxon>
        <taxon>Neoptera</taxon>
        <taxon>Paraneoptera</taxon>
        <taxon>Thysanoptera</taxon>
        <taxon>Terebrantia</taxon>
        <taxon>Thripoidea</taxon>
        <taxon>Thripidae</taxon>
        <taxon>Frankliniella</taxon>
    </lineage>
</organism>
<dbReference type="InterPro" id="IPR052192">
    <property type="entry name" value="Insect_Ionotropic_Sensory_Rcpt"/>
</dbReference>
<dbReference type="Proteomes" id="UP001219518">
    <property type="component" value="Unassembled WGS sequence"/>
</dbReference>
<evidence type="ECO:0000256" key="5">
    <source>
        <dbReference type="ARBA" id="ARBA00023136"/>
    </source>
</evidence>
<evidence type="ECO:0000313" key="10">
    <source>
        <dbReference type="EMBL" id="KAK3923043.1"/>
    </source>
</evidence>
<dbReference type="PANTHER" id="PTHR42643">
    <property type="entry name" value="IONOTROPIC RECEPTOR 20A-RELATED"/>
    <property type="match status" value="1"/>
</dbReference>
<evidence type="ECO:0000256" key="6">
    <source>
        <dbReference type="ARBA" id="ARBA00023170"/>
    </source>
</evidence>
<accession>A0AAE1LKG7</accession>
<dbReference type="PROSITE" id="PS51257">
    <property type="entry name" value="PROKAR_LIPOPROTEIN"/>
    <property type="match status" value="1"/>
</dbReference>
<comment type="caution">
    <text evidence="10">The sequence shown here is derived from an EMBL/GenBank/DDBJ whole genome shotgun (WGS) entry which is preliminary data.</text>
</comment>
<keyword evidence="6 10" id="KW-0675">Receptor</keyword>
<evidence type="ECO:0000256" key="8">
    <source>
        <dbReference type="SAM" id="MobiDB-lite"/>
    </source>
</evidence>
<protein>
    <submittedName>
        <fullName evidence="10">Glutamate receptor 4</fullName>
    </submittedName>
</protein>
<keyword evidence="5 9" id="KW-0472">Membrane</keyword>
<dbReference type="Gene3D" id="3.40.190.10">
    <property type="entry name" value="Periplasmic binding protein-like II"/>
    <property type="match status" value="1"/>
</dbReference>
<evidence type="ECO:0000313" key="11">
    <source>
        <dbReference type="Proteomes" id="UP001219518"/>
    </source>
</evidence>
<keyword evidence="11" id="KW-1185">Reference proteome</keyword>
<dbReference type="AlphaFoldDB" id="A0AAE1LKG7"/>
<evidence type="ECO:0000256" key="7">
    <source>
        <dbReference type="ARBA" id="ARBA00023180"/>
    </source>
</evidence>
<feature type="transmembrane region" description="Helical" evidence="9">
    <location>
        <begin position="652"/>
        <end position="673"/>
    </location>
</feature>
<feature type="region of interest" description="Disordered" evidence="8">
    <location>
        <begin position="388"/>
        <end position="423"/>
    </location>
</feature>